<dbReference type="RefSeq" id="WP_199116932.1">
    <property type="nucleotide sequence ID" value="NZ_JAELVQ010000041.1"/>
</dbReference>
<proteinExistence type="predicted"/>
<organism evidence="1 2">
    <name type="scientific">Snuella sedimenti</name>
    <dbReference type="NCBI Taxonomy" id="2798802"/>
    <lineage>
        <taxon>Bacteria</taxon>
        <taxon>Pseudomonadati</taxon>
        <taxon>Bacteroidota</taxon>
        <taxon>Flavobacteriia</taxon>
        <taxon>Flavobacteriales</taxon>
        <taxon>Flavobacteriaceae</taxon>
        <taxon>Snuella</taxon>
    </lineage>
</organism>
<accession>A0A8J7IRH0</accession>
<dbReference type="EMBL" id="JAELVQ010000041">
    <property type="protein sequence ID" value="MBJ6369807.1"/>
    <property type="molecule type" value="Genomic_DNA"/>
</dbReference>
<evidence type="ECO:0000313" key="1">
    <source>
        <dbReference type="EMBL" id="MBJ6369807.1"/>
    </source>
</evidence>
<protein>
    <submittedName>
        <fullName evidence="1">Uncharacterized protein</fullName>
    </submittedName>
</protein>
<dbReference type="Proteomes" id="UP000610931">
    <property type="component" value="Unassembled WGS sequence"/>
</dbReference>
<dbReference type="AlphaFoldDB" id="A0A8J7IRH0"/>
<evidence type="ECO:0000313" key="2">
    <source>
        <dbReference type="Proteomes" id="UP000610931"/>
    </source>
</evidence>
<sequence length="253" mass="30077">MRNKDYKEYASKNYDELIESQEAFNSKFKLESYSNWFYDQESELLRVYNDDDDEIFFKYIPIGTYSLKSNTWLWSWENEHSIEKNKLKTLVVKQLGEKRDYEKLTNGLIDCDQEECWDFVAISKSMINSIGVYCTNSKDLLTYKLLTNVFTDKDSSLIRMMKQKTVDCGNHGFRRPAFVCKHLNHKEKIGFEEAFDTHKGMDLDDEDSFAAWCDECEQVRLEADGWNEESEKFADIKLVCEECYFELKEFNKK</sequence>
<keyword evidence="2" id="KW-1185">Reference proteome</keyword>
<dbReference type="Pfam" id="PF21813">
    <property type="entry name" value="DUF6882"/>
    <property type="match status" value="1"/>
</dbReference>
<comment type="caution">
    <text evidence="1">The sequence shown here is derived from an EMBL/GenBank/DDBJ whole genome shotgun (WGS) entry which is preliminary data.</text>
</comment>
<gene>
    <name evidence="1" type="ORF">JF259_17115</name>
</gene>
<reference evidence="1" key="1">
    <citation type="submission" date="2020-12" db="EMBL/GenBank/DDBJ databases">
        <title>Snuella sp. nov., isolated from sediment in Incheon.</title>
        <authorList>
            <person name="Kim W."/>
        </authorList>
    </citation>
    <scope>NUCLEOTIDE SEQUENCE</scope>
    <source>
        <strain evidence="1">CAU 1569</strain>
    </source>
</reference>
<name>A0A8J7IRH0_9FLAO</name>
<dbReference type="InterPro" id="IPR049249">
    <property type="entry name" value="DUF6882"/>
</dbReference>